<evidence type="ECO:0000256" key="1">
    <source>
        <dbReference type="ARBA" id="ARBA00023004"/>
    </source>
</evidence>
<gene>
    <name evidence="3" type="ORF">SAMN02746065_101335</name>
</gene>
<dbReference type="Pfam" id="PF04023">
    <property type="entry name" value="FeoA"/>
    <property type="match status" value="1"/>
</dbReference>
<evidence type="ECO:0000313" key="4">
    <source>
        <dbReference type="Proteomes" id="UP000192418"/>
    </source>
</evidence>
<dbReference type="Proteomes" id="UP000192418">
    <property type="component" value="Unassembled WGS sequence"/>
</dbReference>
<dbReference type="InterPro" id="IPR052713">
    <property type="entry name" value="FeoA"/>
</dbReference>
<proteinExistence type="predicted"/>
<accession>A0A1W1YT03</accession>
<evidence type="ECO:0000313" key="3">
    <source>
        <dbReference type="EMBL" id="SMC39253.1"/>
    </source>
</evidence>
<dbReference type="InterPro" id="IPR008988">
    <property type="entry name" value="Transcriptional_repressor_C"/>
</dbReference>
<dbReference type="PANTHER" id="PTHR42954:SF2">
    <property type="entry name" value="FE(2+) TRANSPORT PROTEIN A"/>
    <property type="match status" value="1"/>
</dbReference>
<dbReference type="STRING" id="1121400.SAMN02746065_101335"/>
<dbReference type="AlphaFoldDB" id="A0A1W1YT03"/>
<organism evidence="3 4">
    <name type="scientific">Desulfocicer vacuolatum DSM 3385</name>
    <dbReference type="NCBI Taxonomy" id="1121400"/>
    <lineage>
        <taxon>Bacteria</taxon>
        <taxon>Pseudomonadati</taxon>
        <taxon>Thermodesulfobacteriota</taxon>
        <taxon>Desulfobacteria</taxon>
        <taxon>Desulfobacterales</taxon>
        <taxon>Desulfobacteraceae</taxon>
        <taxon>Desulfocicer</taxon>
    </lineage>
</organism>
<feature type="domain" description="Ferrous iron transporter FeoA-like" evidence="2">
    <location>
        <begin position="19"/>
        <end position="91"/>
    </location>
</feature>
<keyword evidence="4" id="KW-1185">Reference proteome</keyword>
<reference evidence="3 4" key="1">
    <citation type="submission" date="2017-04" db="EMBL/GenBank/DDBJ databases">
        <authorList>
            <person name="Afonso C.L."/>
            <person name="Miller P.J."/>
            <person name="Scott M.A."/>
            <person name="Spackman E."/>
            <person name="Goraichik I."/>
            <person name="Dimitrov K.M."/>
            <person name="Suarez D.L."/>
            <person name="Swayne D.E."/>
        </authorList>
    </citation>
    <scope>NUCLEOTIDE SEQUENCE [LARGE SCALE GENOMIC DNA]</scope>
    <source>
        <strain evidence="3 4">DSM 3385</strain>
    </source>
</reference>
<dbReference type="SUPFAM" id="SSF50037">
    <property type="entry name" value="C-terminal domain of transcriptional repressors"/>
    <property type="match status" value="1"/>
</dbReference>
<sequence length="92" mass="10181">MPGFGKGKNMRGRRHGKCCMLNDVPPGCSAKIHCHHAKGAVRQRLLDLGFVPQAEVDVIRRAPLGDPIECRVANYKVALRKSEADLIEIEYA</sequence>
<keyword evidence="1" id="KW-0408">Iron</keyword>
<dbReference type="EMBL" id="FWXY01000001">
    <property type="protein sequence ID" value="SMC39253.1"/>
    <property type="molecule type" value="Genomic_DNA"/>
</dbReference>
<dbReference type="Gene3D" id="2.30.30.90">
    <property type="match status" value="1"/>
</dbReference>
<protein>
    <submittedName>
        <fullName evidence="3">Ferrous iron transport protein A</fullName>
    </submittedName>
</protein>
<dbReference type="RefSeq" id="WP_232366992.1">
    <property type="nucleotide sequence ID" value="NZ_FWXY01000001.1"/>
</dbReference>
<dbReference type="GO" id="GO:0046914">
    <property type="term" value="F:transition metal ion binding"/>
    <property type="evidence" value="ECO:0007669"/>
    <property type="project" value="InterPro"/>
</dbReference>
<evidence type="ECO:0000259" key="2">
    <source>
        <dbReference type="SMART" id="SM00899"/>
    </source>
</evidence>
<dbReference type="SMART" id="SM00899">
    <property type="entry name" value="FeoA"/>
    <property type="match status" value="1"/>
</dbReference>
<dbReference type="InterPro" id="IPR007167">
    <property type="entry name" value="Fe-transptr_FeoA-like"/>
</dbReference>
<name>A0A1W1YT03_9BACT</name>
<dbReference type="InterPro" id="IPR038157">
    <property type="entry name" value="FeoA_core_dom"/>
</dbReference>
<dbReference type="PANTHER" id="PTHR42954">
    <property type="entry name" value="FE(2+) TRANSPORT PROTEIN A"/>
    <property type="match status" value="1"/>
</dbReference>